<dbReference type="PANTHER" id="PTHR42852">
    <property type="entry name" value="THIOL:DISULFIDE INTERCHANGE PROTEIN DSBE"/>
    <property type="match status" value="1"/>
</dbReference>
<dbReference type="AlphaFoldDB" id="A0A559K868"/>
<dbReference type="InterPro" id="IPR036249">
    <property type="entry name" value="Thioredoxin-like_sf"/>
</dbReference>
<dbReference type="CDD" id="cd02966">
    <property type="entry name" value="TlpA_like_family"/>
    <property type="match status" value="1"/>
</dbReference>
<organism evidence="3 4">
    <name type="scientific">Paenibacillus cremeus</name>
    <dbReference type="NCBI Taxonomy" id="2163881"/>
    <lineage>
        <taxon>Bacteria</taxon>
        <taxon>Bacillati</taxon>
        <taxon>Bacillota</taxon>
        <taxon>Bacilli</taxon>
        <taxon>Bacillales</taxon>
        <taxon>Paenibacillaceae</taxon>
        <taxon>Paenibacillus</taxon>
    </lineage>
</organism>
<evidence type="ECO:0000259" key="2">
    <source>
        <dbReference type="PROSITE" id="PS51352"/>
    </source>
</evidence>
<dbReference type="PANTHER" id="PTHR42852:SF1">
    <property type="entry name" value="THIOREDOXIN-LIKE PROTEIN YNEN"/>
    <property type="match status" value="1"/>
</dbReference>
<dbReference type="PROSITE" id="PS00194">
    <property type="entry name" value="THIOREDOXIN_1"/>
    <property type="match status" value="1"/>
</dbReference>
<dbReference type="SUPFAM" id="SSF52833">
    <property type="entry name" value="Thioredoxin-like"/>
    <property type="match status" value="1"/>
</dbReference>
<comment type="caution">
    <text evidence="3">The sequence shown here is derived from an EMBL/GenBank/DDBJ whole genome shotgun (WGS) entry which is preliminary data.</text>
</comment>
<evidence type="ECO:0000313" key="3">
    <source>
        <dbReference type="EMBL" id="TVY08322.1"/>
    </source>
</evidence>
<dbReference type="Pfam" id="PF00578">
    <property type="entry name" value="AhpC-TSA"/>
    <property type="match status" value="1"/>
</dbReference>
<dbReference type="InterPro" id="IPR017937">
    <property type="entry name" value="Thioredoxin_CS"/>
</dbReference>
<feature type="domain" description="Thioredoxin" evidence="2">
    <location>
        <begin position="17"/>
        <end position="155"/>
    </location>
</feature>
<dbReference type="Gene3D" id="3.40.30.10">
    <property type="entry name" value="Glutaredoxin"/>
    <property type="match status" value="1"/>
</dbReference>
<dbReference type="OrthoDB" id="25753at2"/>
<dbReference type="EMBL" id="VNJI01000025">
    <property type="protein sequence ID" value="TVY08322.1"/>
    <property type="molecule type" value="Genomic_DNA"/>
</dbReference>
<name>A0A559K868_9BACL</name>
<reference evidence="3 4" key="1">
    <citation type="submission" date="2019-07" db="EMBL/GenBank/DDBJ databases">
        <authorList>
            <person name="Kim J."/>
        </authorList>
    </citation>
    <scope>NUCLEOTIDE SEQUENCE [LARGE SCALE GENOMIC DNA]</scope>
    <source>
        <strain evidence="3 4">JC52</strain>
    </source>
</reference>
<dbReference type="InterPro" id="IPR013766">
    <property type="entry name" value="Thioredoxin_domain"/>
</dbReference>
<dbReference type="InterPro" id="IPR000866">
    <property type="entry name" value="AhpC/TSA"/>
</dbReference>
<proteinExistence type="predicted"/>
<dbReference type="GO" id="GO:0016209">
    <property type="term" value="F:antioxidant activity"/>
    <property type="evidence" value="ECO:0007669"/>
    <property type="project" value="InterPro"/>
</dbReference>
<keyword evidence="1" id="KW-1015">Disulfide bond</keyword>
<keyword evidence="4" id="KW-1185">Reference proteome</keyword>
<accession>A0A559K868</accession>
<dbReference type="GO" id="GO:0016491">
    <property type="term" value="F:oxidoreductase activity"/>
    <property type="evidence" value="ECO:0007669"/>
    <property type="project" value="InterPro"/>
</dbReference>
<protein>
    <submittedName>
        <fullName evidence="3">TlpA family protein disulfide reductase</fullName>
    </submittedName>
</protein>
<evidence type="ECO:0000256" key="1">
    <source>
        <dbReference type="ARBA" id="ARBA00023157"/>
    </source>
</evidence>
<evidence type="ECO:0000313" key="4">
    <source>
        <dbReference type="Proteomes" id="UP000317036"/>
    </source>
</evidence>
<gene>
    <name evidence="3" type="ORF">FPZ49_19530</name>
</gene>
<sequence length="156" mass="17506">MLSKTSVVAAAATKTELKLGQAIPPFKLKALDGAEYEVGGPRERPLMINFWASWCGPCHEEAPDLKQVYERYKGQFDLYAVNVTKGDGLKEAQSFARQYDYPFPVLLDTSGAAASAYRILFVPTSFLIDKKGNLKEVIHVLPRDELEKRIKQLIEE</sequence>
<dbReference type="PROSITE" id="PS51352">
    <property type="entry name" value="THIOREDOXIN_2"/>
    <property type="match status" value="1"/>
</dbReference>
<dbReference type="InterPro" id="IPR050553">
    <property type="entry name" value="Thioredoxin_ResA/DsbE_sf"/>
</dbReference>
<dbReference type="Proteomes" id="UP000317036">
    <property type="component" value="Unassembled WGS sequence"/>
</dbReference>